<name>A0ABW1JE80_9ACTN</name>
<evidence type="ECO:0000256" key="1">
    <source>
        <dbReference type="SAM" id="MobiDB-lite"/>
    </source>
</evidence>
<evidence type="ECO:0000313" key="4">
    <source>
        <dbReference type="Proteomes" id="UP001596189"/>
    </source>
</evidence>
<dbReference type="InterPro" id="IPR014044">
    <property type="entry name" value="CAP_dom"/>
</dbReference>
<evidence type="ECO:0000259" key="2">
    <source>
        <dbReference type="Pfam" id="PF00188"/>
    </source>
</evidence>
<accession>A0ABW1JE80</accession>
<evidence type="ECO:0000313" key="3">
    <source>
        <dbReference type="EMBL" id="MFC6007320.1"/>
    </source>
</evidence>
<dbReference type="Proteomes" id="UP001596189">
    <property type="component" value="Unassembled WGS sequence"/>
</dbReference>
<dbReference type="EMBL" id="JBHSRD010000003">
    <property type="protein sequence ID" value="MFC6007320.1"/>
    <property type="molecule type" value="Genomic_DNA"/>
</dbReference>
<dbReference type="RefSeq" id="WP_345716123.1">
    <property type="nucleotide sequence ID" value="NZ_BAABFP010000004.1"/>
</dbReference>
<dbReference type="PANTHER" id="PTHR31157">
    <property type="entry name" value="SCP DOMAIN-CONTAINING PROTEIN"/>
    <property type="match status" value="1"/>
</dbReference>
<dbReference type="Pfam" id="PF00188">
    <property type="entry name" value="CAP"/>
    <property type="match status" value="1"/>
</dbReference>
<protein>
    <submittedName>
        <fullName evidence="3">CAP domain-containing protein</fullName>
    </submittedName>
</protein>
<feature type="domain" description="SCP" evidence="2">
    <location>
        <begin position="129"/>
        <end position="245"/>
    </location>
</feature>
<organism evidence="3 4">
    <name type="scientific">Angustibacter luteus</name>
    <dbReference type="NCBI Taxonomy" id="658456"/>
    <lineage>
        <taxon>Bacteria</taxon>
        <taxon>Bacillati</taxon>
        <taxon>Actinomycetota</taxon>
        <taxon>Actinomycetes</taxon>
        <taxon>Kineosporiales</taxon>
        <taxon>Kineosporiaceae</taxon>
    </lineage>
</organism>
<dbReference type="CDD" id="cd05379">
    <property type="entry name" value="CAP_bacterial"/>
    <property type="match status" value="1"/>
</dbReference>
<comment type="caution">
    <text evidence="3">The sequence shown here is derived from an EMBL/GenBank/DDBJ whole genome shotgun (WGS) entry which is preliminary data.</text>
</comment>
<feature type="region of interest" description="Disordered" evidence="1">
    <location>
        <begin position="50"/>
        <end position="125"/>
    </location>
</feature>
<reference evidence="4" key="1">
    <citation type="journal article" date="2019" name="Int. J. Syst. Evol. Microbiol.">
        <title>The Global Catalogue of Microorganisms (GCM) 10K type strain sequencing project: providing services to taxonomists for standard genome sequencing and annotation.</title>
        <authorList>
            <consortium name="The Broad Institute Genomics Platform"/>
            <consortium name="The Broad Institute Genome Sequencing Center for Infectious Disease"/>
            <person name="Wu L."/>
            <person name="Ma J."/>
        </authorList>
    </citation>
    <scope>NUCLEOTIDE SEQUENCE [LARGE SCALE GENOMIC DNA]</scope>
    <source>
        <strain evidence="4">KACC 14249</strain>
    </source>
</reference>
<proteinExistence type="predicted"/>
<keyword evidence="4" id="KW-1185">Reference proteome</keyword>
<dbReference type="PANTHER" id="PTHR31157:SF1">
    <property type="entry name" value="SCP DOMAIN-CONTAINING PROTEIN"/>
    <property type="match status" value="1"/>
</dbReference>
<dbReference type="InterPro" id="IPR035940">
    <property type="entry name" value="CAP_sf"/>
</dbReference>
<dbReference type="Gene3D" id="3.40.33.10">
    <property type="entry name" value="CAP"/>
    <property type="match status" value="1"/>
</dbReference>
<dbReference type="SUPFAM" id="SSF55797">
    <property type="entry name" value="PR-1-like"/>
    <property type="match status" value="1"/>
</dbReference>
<sequence>MRPDTPAGPRGRVAAALAGVVVLCVASSLGYLATRPDDALAPAADRLAATTTTTTTTTSRATSSPSVSPTPRPTATAKPPARAKVRAAATPAASAKPRATRTPHATSGPRATSPPRSTTPSTSEASAVLALVNTARSTAGCRPVTSDAALTRAAVGHSTDMATHDYFSHVSQDGRTFDQRIHAAGYSGGLLGENIAAGQRSPAAVMDSWMNSPGHRANILNCGFSKLGVGVARGGSYGVYWTQDFGG</sequence>
<gene>
    <name evidence="3" type="ORF">ACFQDO_09285</name>
</gene>